<dbReference type="Proteomes" id="UP001597214">
    <property type="component" value="Unassembled WGS sequence"/>
</dbReference>
<proteinExistence type="predicted"/>
<protein>
    <recommendedName>
        <fullName evidence="4">DUF2933 domain-containing protein</fullName>
    </recommendedName>
</protein>
<accession>A0ABW4LP15</accession>
<evidence type="ECO:0008006" key="4">
    <source>
        <dbReference type="Google" id="ProtNLM"/>
    </source>
</evidence>
<organism evidence="2 3">
    <name type="scientific">Bacillus salitolerans</name>
    <dbReference type="NCBI Taxonomy" id="1437434"/>
    <lineage>
        <taxon>Bacteria</taxon>
        <taxon>Bacillati</taxon>
        <taxon>Bacillota</taxon>
        <taxon>Bacilli</taxon>
        <taxon>Bacillales</taxon>
        <taxon>Bacillaceae</taxon>
        <taxon>Bacillus</taxon>
    </lineage>
</organism>
<evidence type="ECO:0000313" key="3">
    <source>
        <dbReference type="Proteomes" id="UP001597214"/>
    </source>
</evidence>
<dbReference type="EMBL" id="JBHUEM010000011">
    <property type="protein sequence ID" value="MFD1736727.1"/>
    <property type="molecule type" value="Genomic_DNA"/>
</dbReference>
<dbReference type="RefSeq" id="WP_377927895.1">
    <property type="nucleotide sequence ID" value="NZ_JBHUEM010000011.1"/>
</dbReference>
<keyword evidence="1" id="KW-0175">Coiled coil</keyword>
<feature type="coiled-coil region" evidence="1">
    <location>
        <begin position="34"/>
        <end position="61"/>
    </location>
</feature>
<reference evidence="3" key="1">
    <citation type="journal article" date="2019" name="Int. J. Syst. Evol. Microbiol.">
        <title>The Global Catalogue of Microorganisms (GCM) 10K type strain sequencing project: providing services to taxonomists for standard genome sequencing and annotation.</title>
        <authorList>
            <consortium name="The Broad Institute Genomics Platform"/>
            <consortium name="The Broad Institute Genome Sequencing Center for Infectious Disease"/>
            <person name="Wu L."/>
            <person name="Ma J."/>
        </authorList>
    </citation>
    <scope>NUCLEOTIDE SEQUENCE [LARGE SCALE GENOMIC DNA]</scope>
    <source>
        <strain evidence="3">CCUG 49339</strain>
    </source>
</reference>
<name>A0ABW4LP15_9BACI</name>
<gene>
    <name evidence="2" type="ORF">ACFSCX_09125</name>
</gene>
<comment type="caution">
    <text evidence="2">The sequence shown here is derived from an EMBL/GenBank/DDBJ whole genome shotgun (WGS) entry which is preliminary data.</text>
</comment>
<evidence type="ECO:0000256" key="1">
    <source>
        <dbReference type="SAM" id="Coils"/>
    </source>
</evidence>
<keyword evidence="3" id="KW-1185">Reference proteome</keyword>
<sequence>MEWILYLLCPLMMLFCMKGLFSGGKKDCNTSNSINISNKELDDLRKQLGNVIEQNKILTEEVKYLQGTRTNVVSRDSHNKNNVS</sequence>
<evidence type="ECO:0000313" key="2">
    <source>
        <dbReference type="EMBL" id="MFD1736727.1"/>
    </source>
</evidence>